<feature type="region of interest" description="Disordered" evidence="1">
    <location>
        <begin position="62"/>
        <end position="87"/>
    </location>
</feature>
<reference evidence="2 3" key="1">
    <citation type="submission" date="2021-06" db="EMBL/GenBank/DDBJ databases">
        <title>Caerostris darwini draft genome.</title>
        <authorList>
            <person name="Kono N."/>
            <person name="Arakawa K."/>
        </authorList>
    </citation>
    <scope>NUCLEOTIDE SEQUENCE [LARGE SCALE GENOMIC DNA]</scope>
</reference>
<evidence type="ECO:0000313" key="3">
    <source>
        <dbReference type="Proteomes" id="UP001054837"/>
    </source>
</evidence>
<dbReference type="Proteomes" id="UP001054837">
    <property type="component" value="Unassembled WGS sequence"/>
</dbReference>
<keyword evidence="3" id="KW-1185">Reference proteome</keyword>
<dbReference type="AlphaFoldDB" id="A0AAV4U5L0"/>
<sequence length="111" mass="12148">MTFLFANHPHLSGALPVNYHSVWGEGLWRWGGGGRTITRGSGATRYACALNAPVDTFAHPGNFHSPTADRKRGCRQGLPVTRGRTPPTCVGRSIHEHQQGLTSQRIVFDEV</sequence>
<gene>
    <name evidence="2" type="ORF">CDAR_182341</name>
</gene>
<accession>A0AAV4U5L0</accession>
<organism evidence="2 3">
    <name type="scientific">Caerostris darwini</name>
    <dbReference type="NCBI Taxonomy" id="1538125"/>
    <lineage>
        <taxon>Eukaryota</taxon>
        <taxon>Metazoa</taxon>
        <taxon>Ecdysozoa</taxon>
        <taxon>Arthropoda</taxon>
        <taxon>Chelicerata</taxon>
        <taxon>Arachnida</taxon>
        <taxon>Araneae</taxon>
        <taxon>Araneomorphae</taxon>
        <taxon>Entelegynae</taxon>
        <taxon>Araneoidea</taxon>
        <taxon>Araneidae</taxon>
        <taxon>Caerostris</taxon>
    </lineage>
</organism>
<evidence type="ECO:0000256" key="1">
    <source>
        <dbReference type="SAM" id="MobiDB-lite"/>
    </source>
</evidence>
<comment type="caution">
    <text evidence="2">The sequence shown here is derived from an EMBL/GenBank/DDBJ whole genome shotgun (WGS) entry which is preliminary data.</text>
</comment>
<name>A0AAV4U5L0_9ARAC</name>
<dbReference type="EMBL" id="BPLQ01010733">
    <property type="protein sequence ID" value="GIY53017.1"/>
    <property type="molecule type" value="Genomic_DNA"/>
</dbReference>
<evidence type="ECO:0000313" key="2">
    <source>
        <dbReference type="EMBL" id="GIY53017.1"/>
    </source>
</evidence>
<proteinExistence type="predicted"/>
<protein>
    <submittedName>
        <fullName evidence="2">Uncharacterized protein</fullName>
    </submittedName>
</protein>